<dbReference type="Pfam" id="PF13018">
    <property type="entry name" value="ESPR"/>
    <property type="match status" value="1"/>
</dbReference>
<feature type="compositionally biased region" description="Polar residues" evidence="11">
    <location>
        <begin position="3546"/>
        <end position="3556"/>
    </location>
</feature>
<feature type="domain" description="Trimeric autotransporter adhesin YadA-like head" evidence="13">
    <location>
        <begin position="598"/>
        <end position="622"/>
    </location>
</feature>
<feature type="compositionally biased region" description="Polar residues" evidence="11">
    <location>
        <begin position="3460"/>
        <end position="3471"/>
    </location>
</feature>
<feature type="domain" description="Trimeric autotransporter adhesin YadA-like head" evidence="13">
    <location>
        <begin position="942"/>
        <end position="965"/>
    </location>
</feature>
<feature type="domain" description="Trimeric autotransporter adhesin YadA-like head" evidence="13">
    <location>
        <begin position="546"/>
        <end position="568"/>
    </location>
</feature>
<keyword evidence="6" id="KW-0812">Transmembrane</keyword>
<proteinExistence type="inferred from homology"/>
<dbReference type="Gene3D" id="2.60.40.4050">
    <property type="match status" value="1"/>
</dbReference>
<keyword evidence="9" id="KW-0472">Membrane</keyword>
<feature type="domain" description="Trimeric autotransporter adhesin YadA-like head" evidence="13">
    <location>
        <begin position="712"/>
        <end position="738"/>
    </location>
</feature>
<evidence type="ECO:0000256" key="8">
    <source>
        <dbReference type="ARBA" id="ARBA00022927"/>
    </source>
</evidence>
<feature type="domain" description="Trimeric autotransporter adhesin YadA-like stalk" evidence="14">
    <location>
        <begin position="1189"/>
        <end position="1213"/>
    </location>
</feature>
<feature type="domain" description="ESPR" evidence="15">
    <location>
        <begin position="1"/>
        <end position="36"/>
    </location>
</feature>
<keyword evidence="10" id="KW-0998">Cell outer membrane</keyword>
<feature type="domain" description="Trimeric autotransporter adhesin YadA-like C-terminal membrane anchor" evidence="12">
    <location>
        <begin position="4131"/>
        <end position="4190"/>
    </location>
</feature>
<protein>
    <submittedName>
        <fullName evidence="16">Large adhesin</fullName>
    </submittedName>
</protein>
<dbReference type="Gene3D" id="2.150.10.10">
    <property type="entry name" value="Serralysin-like metalloprotease, C-terminal"/>
    <property type="match status" value="9"/>
</dbReference>
<feature type="domain" description="Trimeric autotransporter adhesin YadA-like head" evidence="13">
    <location>
        <begin position="686"/>
        <end position="708"/>
    </location>
</feature>
<feature type="domain" description="Trimeric autotransporter adhesin YadA-like head" evidence="13">
    <location>
        <begin position="459"/>
        <end position="481"/>
    </location>
</feature>
<feature type="domain" description="Trimeric autotransporter adhesin YadA-like head" evidence="13">
    <location>
        <begin position="889"/>
        <end position="908"/>
    </location>
</feature>
<reference evidence="16 17" key="1">
    <citation type="submission" date="2018-06" db="EMBL/GenBank/DDBJ databases">
        <authorList>
            <consortium name="Pathogen Informatics"/>
            <person name="Doyle S."/>
        </authorList>
    </citation>
    <scope>NUCLEOTIDE SEQUENCE [LARGE SCALE GENOMIC DNA]</scope>
    <source>
        <strain evidence="16 17">NCTC8540</strain>
    </source>
</reference>
<dbReference type="GO" id="GO:0009279">
    <property type="term" value="C:cell outer membrane"/>
    <property type="evidence" value="ECO:0007669"/>
    <property type="project" value="UniProtKB-SubCell"/>
</dbReference>
<feature type="domain" description="Trimeric autotransporter adhesin YadA-like head" evidence="13">
    <location>
        <begin position="277"/>
        <end position="302"/>
    </location>
</feature>
<evidence type="ECO:0000259" key="14">
    <source>
        <dbReference type="Pfam" id="PF05662"/>
    </source>
</evidence>
<feature type="domain" description="Trimeric autotransporter adhesin YadA-like head" evidence="13">
    <location>
        <begin position="430"/>
        <end position="455"/>
    </location>
</feature>
<dbReference type="Pfam" id="PF05658">
    <property type="entry name" value="YadA_head"/>
    <property type="match status" value="26"/>
</dbReference>
<feature type="domain" description="Trimeric autotransporter adhesin YadA-like head" evidence="13">
    <location>
        <begin position="515"/>
        <end position="540"/>
    </location>
</feature>
<dbReference type="InterPro" id="IPR008640">
    <property type="entry name" value="Adhesin_Head_dom"/>
</dbReference>
<sequence length="4190" mass="433783">MNKIFRVIWSKTLNTFVVVSELATGQRKSSTNSAIKPSKINSQHNLSFALNPVTLAMGIFAKNKTALKYSTIGMLGALSYLGATEVYANSDFQVIKVENGNIDSIIIDDYGSFKHSNPPKGQNGYTIALNPHVANTKQDVTSARQGADSSVNTTAVGRLGVSIGVNSEARGWLFHKNSVKGKENYFTITGDDAIGDKTRTWQDAYLGEYGNAVAVGFNTKAIGRSSLALGNSANAHGEFSVSAGARNYAGHRATAVGNEANASAHSSIAIGYGTNSSGTSATAIGTRANATSEASIAIGKSANSSNNYSIAVGFETESNGLNATAIGTKAIATGDRSVALGLLAKTNNGDDIAIGHEANASMEASIAIGRSANSSSNYSIAVGFETKSNGLNATAIGTKAIAAGDRSVALGLLAKTNAGDDIAIGHEANASKEASIAIGRLSSSLKDHSIAIGYETKSNGLNATAIGTKAIATGDRSVALGLLAKTNAGDDIAIGHAANASEEASIAIGKLANSSKDYAIAIGASSIASAANTIAIGHSSKATVQTAIAIGQQSKAEGDSSVSLGYNSSTTQENAIAIGYNTQSYGLNATAIGPQVFARGDRSVALGLLAKTNAGDDIAIGHAANASQEASIAIGRSAISSKNHSIAIGFETQSTDVNATAIGRSALAQGLNSLALGPLANVSVGGIGAISIGHEANTKEDGSIAIGRLANASKEQSIAIGHSTKALTKYGVAIGQGAIAGTNGNEVGHNIAIGQESYSNSAGSVAVGYKANVTNTDKNRGDSILLGITAKIENGNQAIAIGKGVYATSDKTIALGANANVTGTNSVAIGSSANVSGKYSIAFGDSVFTNSTGSVVLGRNAKVTNADKTRGDSVAIGTGANATNGNQVIALGKDAYATKDKTIAIGAGTKAHSNYSVAIGSSANVSAEYSIAIGHESKGSQVNATAIGRKALAQGLNSIALGSFANVSSNGVGAISIGHEAKTKENGSIAIGNASQALKSQSIALGYSAKALDQNSIALGNTATVSQANSIAIGNGANVSNQYSIAVGSSANVTGLYSVAIGKDVNATGENTIVIGNTSGSAVKNTNGILLGLNTTVGGQTGGNEIFATVAIGKDVRVLNDRGVAIGRGAYVNSNESVAIGSDSKTTANLTAFGYDPSTGKAYTGNQNSTWKPNYGEFAVGDSSNKTRRITGVAAGEKDTDAVNVAQLKKIGQFKLKYAANGNGADVFTNNKKYKEISLDKGGLNFLNGTNGNINASVGTDGKITHTLSQTLTNITSLQGGTGQNGAKITLNSNDKNINFNGGKLTNLAKGTLSNSSTDAITGQQLVEKLTNLTTALGGGAKVDSNTGDITGPSYQLHAGSKTGNKATYTNVSAALTALDDKLQEGITFRGDSTVDGDKITRKLGGEIKIVGDSSTIQTKVTNNGEIKISVKDGGINTTQLANSAVTNEKIKDGTITKQKLEQSVQTILDKVGTGEVASGNQSTVTGDKIYTAIKDAKTKVEGTDDFVTVTPKKGSNDIKADTYQVDLSQKVKTELESIKLKANQTDLVALQNKSFTINGDSGSFTRSNNENKTLDIKAGDFSHGVGSSSAVNYKAANIRTHLDGTTLKIGLRDDPTFSNLTISNSGPVLSSKGIDVNSKKITKLANGTDDTDAINKSQLNATVKALGGGAKIESNGNITEPTYNLANTTTGTTEYKDVGSALTALDKGLGNQTIVYKANGASSKSVKLTEGLNFLNGTHGNIIASVDSNGQIKHTLNQTLTNITSLQGTGQNSAKISLGSSDKNVSFNGGRITNVQDGKNNTDVATVGQLNNKADKSAFITFSSGSGHDHNVVLGKKFTLNGSNDITAAVSADGSNGAKVDFSLNKVQDIAKNGQSTQVATTKAVKEYVDTELSNKTIVYKAKGGKDTKNKQEVKLSDGLDFSAEDNLDVKVEADGKVIYSLAKQLTGIQSITNNGTTLTLDSNSASLNDKTLTGLADATLNASSKDAVSGKQLTDLATTLGVEVNTDNKTFKPKAFTKVEGGELNSGATNVTSAVEDLISAVNTGLKFKGNNASEVITQTLNTTLSIKGEGDTAPTSTAANNINVKANTTTNTLEIQLASNLTNLASVGHDANNSITFGNGGSATFKVGGSAVTFAKDSTSDKVKITGLADPTDNDGAATKQYVDKKVGDKRIAYKANNANQQKVSLNEGLDFVNTTNIVASVEVDGVVKHTLNSTLTGITEINKATGKGALKLEDANATLQSANDNSNITLSNHNATISAGKDKATIEVQQDSIVFKPTTGHTITINKDGKLTGLANATLNTTSTEAVVGKQLVEKLTNLTTALGGNATVNTTNGTITGPIYNLHVGATASNQTKAYNNVGEALTALDKKLLDGIIFKGDGNGAKDKITRKLGEEITIKGDQKNISVTVNSAKTGLEVKLSENLTDLVSIKTKANPNKQSTELNQTGVYAKDEQNKKSNNVTAEATELLAENGKVQKAKLTAGGLEIGNNKDLTRAEIKNVISQSAVTLTNAENGENDKNEFTANSTTLSNKAGDKTTIKAGTITLEDKDAKNKVTINHTAIIGTTTIGKDDKNYITFNPTPSGNQGGNVTISVNGSAVAFTKVTEDTTDKDSVGKLRLSGIARPEDAYDAVNKKYVDDLLKNPSISNIVYKATNATGVETSNGTVSLATGFNFTSTENITTEVEDNGVVKHTLNSNLTNIDSIKKGDNQGSLTLTDNSAVLESAKDNSQVSLTAGNATISAGKDKAKIEVKENSIAFTYAKDKSITIKDGKLSGLAPGNITNDSTDAISGSQLFDLAQKIGFEVNSTTNTTFVNPDFDKLKFKTGNGTQFESAPTSIFDALNKTVTLINKGFEYKADVDHENNATSTYTTQLLGSTLDIVRATNPITTTKQQGSTIPVATYSGDNLITKYTRAADGGGTFEIALKEKPEFKEITVKDGADQNKPSTTISTDGVKIADKNGKDLVTIKADNGLTVKNGSNVSKVNKDEISISDGTNTTKLEKNKISVSSGQDKATTEITNSSVEVKEGNKSYAKLSGNSTTGGVFELKDKNGQNSTIVLDGEKKTAKVGDITLDGANKTAKVGDITLDGANKSISNVTNVGLDANNTITFNKANGGTAANTTIKVDGSAVIFTKDNGKVKISNVATPTDDYDAANKKYVDDQVKEANVKLTNKVNEVDANRPFVFMLNENGKEVEVVKGRDGKLYKKDELKDATYQDGTGYMAKGKRVESLDPHQTANVTIAASKITPENLALSVGNVASGLGLTGNYTSGSKGNLAKPDAIDVANATTKITELVKDKSSFTGTALNKVATVGDLQAVAIAGLNFAGNTGANVHKKLTDTLAIVGNKTLFEQAQQKVLNDMGLSKAPEAQDQQRSAYDTALKNATKAITDRFSDKNVITTTDGKEISIKVAERPEFKGIDVTDPNSKDSVAIDPEGINIADNDGYKRNVIDKDGVSVNDSEGNSSSLSADGVNVESDKGSSTLGADNLSFENQDGTKNASYGVDGAELKDKEGNNTSIKSEGIDISDDEGYKRNVIDKDGVTVNDSDGNSSSLGADGVNVEGENGSSTLAAGKLSLTDQKGTDSVVINAGNDQHGPSIDFAHDETGKARGRINGLADITADETDGSIAANKNYVDARIKEATSGQPFEYATKNSNEKVIRGLDNKLYKESELNNYYYDSKEGKYKPKDASKAGSLTEIPNKDVIVNVMPKGDGKDPITIGNVESILGKDASTDKDKAASAIKQLIDDKGTLAEKKDNVATGSDVAALAKAGLDFGANVGDDIHKNLGEKVSIVGKDLNKEAKDAVLKEMGITDVPADGAPNKADYDAKYKEALAKSKKAVTEGFSAKNVATEIKNNQVVIKIADKPEFKALSITDEANPDVTTDLAPDGVVIADEQGNSHDVSVKGSVITDENGNSNSITATDVVLSSGDNESKLEAGKLTLAKSDGNNNNKVIVEVTDKGGKLTGLEARDVTSADYGTPDRAATESAVKKTYEDVKNGVLGPLVFTDKEGNRLVNVGGKYYKAKDVKADGTVDPKQEVKGKDAVLSLVHVGQSNTDPVVNPTVLNNVAPGEVSEHSKQAVNGAQLYQTNLAIQSNASRIDGLQSQINTVDKNMRAGVAQAVAQANLPQVFLPGKSTLSLATGHYMGTQAFAMGYSRVSDNGKVIVKFSLGHGDKQTSVGAGVGYTW</sequence>
<feature type="domain" description="Trimeric autotransporter adhesin YadA-like head" evidence="13">
    <location>
        <begin position="822"/>
        <end position="845"/>
    </location>
</feature>
<dbReference type="SUPFAM" id="SSF101967">
    <property type="entry name" value="Adhesin YadA, collagen-binding domain"/>
    <property type="match status" value="9"/>
</dbReference>
<dbReference type="InterPro" id="IPR024973">
    <property type="entry name" value="ESPR"/>
</dbReference>
<evidence type="ECO:0000259" key="13">
    <source>
        <dbReference type="Pfam" id="PF05658"/>
    </source>
</evidence>
<organism evidence="16 17">
    <name type="scientific">Canicola haemoglobinophilus</name>
    <dbReference type="NCBI Taxonomy" id="733"/>
    <lineage>
        <taxon>Bacteria</taxon>
        <taxon>Pseudomonadati</taxon>
        <taxon>Pseudomonadota</taxon>
        <taxon>Gammaproteobacteria</taxon>
        <taxon>Pasteurellales</taxon>
        <taxon>Pasteurellaceae</taxon>
        <taxon>Canicola</taxon>
    </lineage>
</organism>
<feature type="domain" description="Trimeric autotransporter adhesin YadA-like head" evidence="13">
    <location>
        <begin position="1040"/>
        <end position="1062"/>
    </location>
</feature>
<evidence type="ECO:0000256" key="2">
    <source>
        <dbReference type="ARBA" id="ARBA00004442"/>
    </source>
</evidence>
<feature type="domain" description="Trimeric autotransporter adhesin YadA-like head" evidence="13">
    <location>
        <begin position="1122"/>
        <end position="1144"/>
    </location>
</feature>
<dbReference type="Gene3D" id="1.20.5.170">
    <property type="match status" value="5"/>
</dbReference>
<evidence type="ECO:0000256" key="10">
    <source>
        <dbReference type="ARBA" id="ARBA00023237"/>
    </source>
</evidence>
<feature type="domain" description="Trimeric autotransporter adhesin YadA-like head" evidence="13">
    <location>
        <begin position="319"/>
        <end position="341"/>
    </location>
</feature>
<dbReference type="EMBL" id="UGHJ01000001">
    <property type="protein sequence ID" value="STO68684.1"/>
    <property type="molecule type" value="Genomic_DNA"/>
</dbReference>
<gene>
    <name evidence="16" type="primary">yadA_1</name>
    <name evidence="16" type="ORF">NCTC8540_01185</name>
</gene>
<feature type="domain" description="Trimeric autotransporter adhesin YadA-like stalk" evidence="14">
    <location>
        <begin position="1304"/>
        <end position="1347"/>
    </location>
</feature>
<feature type="domain" description="Trimeric autotransporter adhesin YadA-like head" evidence="13">
    <location>
        <begin position="1000"/>
        <end position="1021"/>
    </location>
</feature>
<feature type="domain" description="Trimeric autotransporter adhesin YadA-like head" evidence="13">
    <location>
        <begin position="573"/>
        <end position="594"/>
    </location>
</feature>
<dbReference type="Gene3D" id="3.30.1300.30">
    <property type="entry name" value="GSPII I/J protein-like"/>
    <property type="match status" value="1"/>
</dbReference>
<dbReference type="InterPro" id="IPR045584">
    <property type="entry name" value="Pilin-like"/>
</dbReference>
<evidence type="ECO:0000256" key="1">
    <source>
        <dbReference type="ARBA" id="ARBA00004241"/>
    </source>
</evidence>
<dbReference type="InterPro" id="IPR011049">
    <property type="entry name" value="Serralysin-like_metalloprot_C"/>
</dbReference>
<dbReference type="Proteomes" id="UP000254496">
    <property type="component" value="Unassembled WGS sequence"/>
</dbReference>
<evidence type="ECO:0000256" key="11">
    <source>
        <dbReference type="SAM" id="MobiDB-lite"/>
    </source>
</evidence>
<dbReference type="GO" id="GO:0015031">
    <property type="term" value="P:protein transport"/>
    <property type="evidence" value="ECO:0007669"/>
    <property type="project" value="UniProtKB-KW"/>
</dbReference>
<feature type="domain" description="Trimeric autotransporter adhesin YadA-like stalk" evidence="14">
    <location>
        <begin position="1792"/>
        <end position="1821"/>
    </location>
</feature>
<feature type="domain" description="Trimeric autotransporter adhesin YadA-like head" evidence="13">
    <location>
        <begin position="389"/>
        <end position="411"/>
    </location>
</feature>
<feature type="domain" description="Trimeric autotransporter adhesin YadA-like head" evidence="13">
    <location>
        <begin position="491"/>
        <end position="510"/>
    </location>
</feature>
<keyword evidence="7" id="KW-0732">Signal</keyword>
<dbReference type="Pfam" id="PF03895">
    <property type="entry name" value="YadA_anchor"/>
    <property type="match status" value="1"/>
</dbReference>
<comment type="caution">
    <text evidence="16">The sequence shown here is derived from an EMBL/GenBank/DDBJ whole genome shotgun (WGS) entry which is preliminary data.</text>
</comment>
<keyword evidence="4" id="KW-0813">Transport</keyword>
<feature type="domain" description="Trimeric autotransporter adhesin YadA-like head" evidence="13">
    <location>
        <begin position="751"/>
        <end position="771"/>
    </location>
</feature>
<feature type="domain" description="Trimeric autotransporter adhesin YadA-like stalk" evidence="14">
    <location>
        <begin position="1974"/>
        <end position="2014"/>
    </location>
</feature>
<feature type="domain" description="Trimeric autotransporter adhesin YadA-like head" evidence="13">
    <location>
        <begin position="221"/>
        <end position="245"/>
    </location>
</feature>
<feature type="domain" description="Trimeric autotransporter adhesin YadA-like stalk" evidence="14">
    <location>
        <begin position="2775"/>
        <end position="2815"/>
    </location>
</feature>
<keyword evidence="8" id="KW-0653">Protein transport</keyword>
<feature type="domain" description="Trimeric autotransporter adhesin YadA-like head" evidence="13">
    <location>
        <begin position="657"/>
        <end position="678"/>
    </location>
</feature>
<evidence type="ECO:0000256" key="7">
    <source>
        <dbReference type="ARBA" id="ARBA00022729"/>
    </source>
</evidence>
<feature type="region of interest" description="Disordered" evidence="11">
    <location>
        <begin position="3540"/>
        <end position="3560"/>
    </location>
</feature>
<dbReference type="CDD" id="cd12820">
    <property type="entry name" value="LbR_YadA-like"/>
    <property type="match status" value="9"/>
</dbReference>
<evidence type="ECO:0000259" key="12">
    <source>
        <dbReference type="Pfam" id="PF03895"/>
    </source>
</evidence>
<dbReference type="InterPro" id="IPR008635">
    <property type="entry name" value="Coiled_stalk_dom"/>
</dbReference>
<feature type="compositionally biased region" description="Polar residues" evidence="11">
    <location>
        <begin position="3482"/>
        <end position="3502"/>
    </location>
</feature>
<accession>A0AB38HAM3</accession>
<feature type="domain" description="Trimeric autotransporter adhesin YadA-like head" evidence="13">
    <location>
        <begin position="626"/>
        <end position="651"/>
    </location>
</feature>
<feature type="domain" description="Trimeric autotransporter adhesin YadA-like head" evidence="13">
    <location>
        <begin position="970"/>
        <end position="994"/>
    </location>
</feature>
<feature type="region of interest" description="Disordered" evidence="11">
    <location>
        <begin position="3456"/>
        <end position="3527"/>
    </location>
</feature>
<comment type="subcellular location">
    <subcellularLocation>
        <location evidence="2">Cell outer membrane</location>
    </subcellularLocation>
    <subcellularLocation>
        <location evidence="1">Cell surface</location>
    </subcellularLocation>
</comment>
<dbReference type="RefSeq" id="WP_115073011.1">
    <property type="nucleotide sequence ID" value="NZ_UGHE01000002.1"/>
</dbReference>
<feature type="domain" description="Trimeric autotransporter adhesin YadA-like head" evidence="13">
    <location>
        <begin position="250"/>
        <end position="273"/>
    </location>
</feature>
<feature type="domain" description="Trimeric autotransporter adhesin YadA-like head" evidence="13">
    <location>
        <begin position="914"/>
        <end position="937"/>
    </location>
</feature>
<feature type="domain" description="Trimeric autotransporter adhesin YadA-like stalk" evidence="14">
    <location>
        <begin position="4069"/>
        <end position="4111"/>
    </location>
</feature>
<evidence type="ECO:0000256" key="5">
    <source>
        <dbReference type="ARBA" id="ARBA00022452"/>
    </source>
</evidence>
<evidence type="ECO:0000256" key="9">
    <source>
        <dbReference type="ARBA" id="ARBA00023136"/>
    </source>
</evidence>
<comment type="similarity">
    <text evidence="3">Belongs to the autotransporter-2 (AT-2) (TC 1.B.40) family.</text>
</comment>
<evidence type="ECO:0000256" key="3">
    <source>
        <dbReference type="ARBA" id="ARBA00005848"/>
    </source>
</evidence>
<evidence type="ECO:0000313" key="16">
    <source>
        <dbReference type="EMBL" id="STO68684.1"/>
    </source>
</evidence>
<keyword evidence="5" id="KW-1134">Transmembrane beta strand</keyword>
<name>A0AB38HAM3_9PAST</name>
<dbReference type="InterPro" id="IPR005594">
    <property type="entry name" value="YadA_C"/>
</dbReference>
<evidence type="ECO:0000256" key="6">
    <source>
        <dbReference type="ARBA" id="ARBA00022692"/>
    </source>
</evidence>
<dbReference type="GO" id="GO:0009986">
    <property type="term" value="C:cell surface"/>
    <property type="evidence" value="ECO:0007669"/>
    <property type="project" value="UniProtKB-SubCell"/>
</dbReference>
<feature type="domain" description="Trimeric autotransporter adhesin YadA-like head" evidence="13">
    <location>
        <begin position="360"/>
        <end position="385"/>
    </location>
</feature>
<dbReference type="SUPFAM" id="SSF54523">
    <property type="entry name" value="Pili subunits"/>
    <property type="match status" value="1"/>
</dbReference>
<dbReference type="Pfam" id="PF05662">
    <property type="entry name" value="YadA_stalk"/>
    <property type="match status" value="7"/>
</dbReference>
<feature type="domain" description="Trimeric autotransporter adhesin YadA-like stalk" evidence="14">
    <location>
        <begin position="1641"/>
        <end position="1679"/>
    </location>
</feature>
<evidence type="ECO:0000313" key="17">
    <source>
        <dbReference type="Proteomes" id="UP000254496"/>
    </source>
</evidence>
<evidence type="ECO:0000259" key="15">
    <source>
        <dbReference type="Pfam" id="PF13018"/>
    </source>
</evidence>
<evidence type="ECO:0000256" key="4">
    <source>
        <dbReference type="ARBA" id="ARBA00022448"/>
    </source>
</evidence>